<sequence length="71" mass="8318">MENTSKELALSLLAKRVKELRHKKGVSQQNAYNDTGIHFARIEQGKRDVSYFTLVKICNYFKITLTDFFDF</sequence>
<dbReference type="EMBL" id="JAUOEM010000004">
    <property type="protein sequence ID" value="MDO5988083.1"/>
    <property type="molecule type" value="Genomic_DNA"/>
</dbReference>
<dbReference type="SUPFAM" id="SSF47413">
    <property type="entry name" value="lambda repressor-like DNA-binding domains"/>
    <property type="match status" value="1"/>
</dbReference>
<dbReference type="Gene3D" id="1.10.260.40">
    <property type="entry name" value="lambda repressor-like DNA-binding domains"/>
    <property type="match status" value="1"/>
</dbReference>
<protein>
    <submittedName>
        <fullName evidence="2">Helix-turn-helix transcriptional regulator</fullName>
    </submittedName>
</protein>
<keyword evidence="3" id="KW-1185">Reference proteome</keyword>
<dbReference type="RefSeq" id="WP_303282688.1">
    <property type="nucleotide sequence ID" value="NZ_BAABCZ010000009.1"/>
</dbReference>
<gene>
    <name evidence="2" type="ORF">Q4Q39_11770</name>
</gene>
<proteinExistence type="predicted"/>
<dbReference type="Proteomes" id="UP001176891">
    <property type="component" value="Unassembled WGS sequence"/>
</dbReference>
<dbReference type="PROSITE" id="PS50943">
    <property type="entry name" value="HTH_CROC1"/>
    <property type="match status" value="1"/>
</dbReference>
<dbReference type="InterPro" id="IPR010982">
    <property type="entry name" value="Lambda_DNA-bd_dom_sf"/>
</dbReference>
<dbReference type="InterPro" id="IPR001387">
    <property type="entry name" value="Cro/C1-type_HTH"/>
</dbReference>
<feature type="domain" description="HTH cro/C1-type" evidence="1">
    <location>
        <begin position="17"/>
        <end position="68"/>
    </location>
</feature>
<accession>A0ABT8X2A6</accession>
<name>A0ABT8X2A6_9FLAO</name>
<reference evidence="2" key="1">
    <citation type="submission" date="2023-07" db="EMBL/GenBank/DDBJ databases">
        <title>Two novel species in the genus Flavivirga.</title>
        <authorList>
            <person name="Kwon K."/>
        </authorList>
    </citation>
    <scope>NUCLEOTIDE SEQUENCE</scope>
    <source>
        <strain evidence="2">KACC 14157</strain>
    </source>
</reference>
<organism evidence="2 3">
    <name type="scientific">Flavivirga amylovorans</name>
    <dbReference type="NCBI Taxonomy" id="870486"/>
    <lineage>
        <taxon>Bacteria</taxon>
        <taxon>Pseudomonadati</taxon>
        <taxon>Bacteroidota</taxon>
        <taxon>Flavobacteriia</taxon>
        <taxon>Flavobacteriales</taxon>
        <taxon>Flavobacteriaceae</taxon>
        <taxon>Flavivirga</taxon>
    </lineage>
</organism>
<dbReference type="CDD" id="cd00093">
    <property type="entry name" value="HTH_XRE"/>
    <property type="match status" value="1"/>
</dbReference>
<dbReference type="SMART" id="SM00530">
    <property type="entry name" value="HTH_XRE"/>
    <property type="match status" value="1"/>
</dbReference>
<evidence type="ECO:0000259" key="1">
    <source>
        <dbReference type="PROSITE" id="PS50943"/>
    </source>
</evidence>
<comment type="caution">
    <text evidence="2">The sequence shown here is derived from an EMBL/GenBank/DDBJ whole genome shotgun (WGS) entry which is preliminary data.</text>
</comment>
<evidence type="ECO:0000313" key="2">
    <source>
        <dbReference type="EMBL" id="MDO5988083.1"/>
    </source>
</evidence>
<evidence type="ECO:0000313" key="3">
    <source>
        <dbReference type="Proteomes" id="UP001176891"/>
    </source>
</evidence>